<dbReference type="GO" id="GO:0003723">
    <property type="term" value="F:RNA binding"/>
    <property type="evidence" value="ECO:0007669"/>
    <property type="project" value="InterPro"/>
</dbReference>
<dbReference type="Pfam" id="PF00874">
    <property type="entry name" value="PRD"/>
    <property type="match status" value="2"/>
</dbReference>
<dbReference type="Proteomes" id="UP000371423">
    <property type="component" value="Unassembled WGS sequence"/>
</dbReference>
<keyword evidence="2" id="KW-0805">Transcription regulation</keyword>
<dbReference type="AlphaFoldDB" id="A0A5P0ZN07"/>
<dbReference type="PANTHER" id="PTHR30185:SF18">
    <property type="entry name" value="TRANSCRIPTIONAL REGULATOR MTLR"/>
    <property type="match status" value="1"/>
</dbReference>
<comment type="caution">
    <text evidence="5">The sequence shown here is derived from an EMBL/GenBank/DDBJ whole genome shotgun (WGS) entry which is preliminary data.</text>
</comment>
<feature type="domain" description="PRD" evidence="4">
    <location>
        <begin position="167"/>
        <end position="278"/>
    </location>
</feature>
<evidence type="ECO:0000256" key="3">
    <source>
        <dbReference type="ARBA" id="ARBA00023163"/>
    </source>
</evidence>
<proteinExistence type="predicted"/>
<dbReference type="SUPFAM" id="SSF50151">
    <property type="entry name" value="SacY-like RNA-binding domain"/>
    <property type="match status" value="1"/>
</dbReference>
<dbReference type="SMART" id="SM01061">
    <property type="entry name" value="CAT_RBD"/>
    <property type="match status" value="1"/>
</dbReference>
<dbReference type="EMBL" id="VDFO01000019">
    <property type="protein sequence ID" value="MQS97453.1"/>
    <property type="molecule type" value="Genomic_DNA"/>
</dbReference>
<evidence type="ECO:0000256" key="1">
    <source>
        <dbReference type="ARBA" id="ARBA00022737"/>
    </source>
</evidence>
<evidence type="ECO:0000313" key="5">
    <source>
        <dbReference type="EMBL" id="MQS75499.1"/>
    </source>
</evidence>
<dbReference type="PANTHER" id="PTHR30185">
    <property type="entry name" value="CRYPTIC BETA-GLUCOSIDE BGL OPERON ANTITERMINATOR"/>
    <property type="match status" value="1"/>
</dbReference>
<dbReference type="OrthoDB" id="9813552at2"/>
<dbReference type="InterPro" id="IPR011608">
    <property type="entry name" value="PRD"/>
</dbReference>
<organism evidence="5 8">
    <name type="scientific">Companilactobacillus halodurans</name>
    <dbReference type="NCBI Taxonomy" id="2584183"/>
    <lineage>
        <taxon>Bacteria</taxon>
        <taxon>Bacillati</taxon>
        <taxon>Bacillota</taxon>
        <taxon>Bacilli</taxon>
        <taxon>Lactobacillales</taxon>
        <taxon>Lactobacillaceae</taxon>
        <taxon>Companilactobacillus</taxon>
    </lineage>
</organism>
<dbReference type="Proteomes" id="UP000414364">
    <property type="component" value="Unassembled WGS sequence"/>
</dbReference>
<sequence length="281" mass="33014">MKVVKKINNNVAVCIDSNGEEVVAFGNGIGFGKIPYEVKDLNKISMTFYKLDFQYYQLLKEIPSDIFDLSEDILKEAERVINKPLNPNILFSLADHINFAITRLKKYKSAQLPFSYDIEHLYPKETKVGYYAVNLIKKRLNINMPISEVTAIALHFLNSQSPTIKSERRKNIDELIDYSTKILEQEFDIDINRKEFIYNRFIMHLRYYIQRVKNNNQLTEQNNKELFNTIKEHEPNIYLGAKRIANYIDKELKTSSNDDELFYLMIYVKRIVNKKDTSVKG</sequence>
<gene>
    <name evidence="6" type="ORF">FHL05_06060</name>
    <name evidence="5" type="ORF">FHL06_03715</name>
</gene>
<dbReference type="GO" id="GO:0006355">
    <property type="term" value="P:regulation of DNA-templated transcription"/>
    <property type="evidence" value="ECO:0007669"/>
    <property type="project" value="InterPro"/>
</dbReference>
<feature type="domain" description="PRD" evidence="4">
    <location>
        <begin position="61"/>
        <end position="166"/>
    </location>
</feature>
<dbReference type="RefSeq" id="WP_153384909.1">
    <property type="nucleotide sequence ID" value="NZ_VDFO01000019.1"/>
</dbReference>
<dbReference type="Gene3D" id="1.10.1790.10">
    <property type="entry name" value="PRD domain"/>
    <property type="match status" value="2"/>
</dbReference>
<dbReference type="Pfam" id="PF03123">
    <property type="entry name" value="CAT_RBD"/>
    <property type="match status" value="1"/>
</dbReference>
<keyword evidence="1" id="KW-0677">Repeat</keyword>
<dbReference type="Gene3D" id="2.30.24.10">
    <property type="entry name" value="CAT RNA-binding domain"/>
    <property type="match status" value="1"/>
</dbReference>
<evidence type="ECO:0000313" key="8">
    <source>
        <dbReference type="Proteomes" id="UP000414364"/>
    </source>
</evidence>
<protein>
    <submittedName>
        <fullName evidence="5">PRD domain-containing protein</fullName>
    </submittedName>
</protein>
<dbReference type="InterPro" id="IPR050661">
    <property type="entry name" value="BglG_antiterminators"/>
</dbReference>
<keyword evidence="7" id="KW-1185">Reference proteome</keyword>
<evidence type="ECO:0000256" key="2">
    <source>
        <dbReference type="ARBA" id="ARBA00023015"/>
    </source>
</evidence>
<evidence type="ECO:0000259" key="4">
    <source>
        <dbReference type="PROSITE" id="PS51372"/>
    </source>
</evidence>
<accession>A0A5P0ZN07</accession>
<keyword evidence="3" id="KW-0804">Transcription</keyword>
<name>A0A5P0ZN07_9LACO</name>
<dbReference type="InterPro" id="IPR036634">
    <property type="entry name" value="PRD_sf"/>
</dbReference>
<dbReference type="PROSITE" id="PS51372">
    <property type="entry name" value="PRD_2"/>
    <property type="match status" value="2"/>
</dbReference>
<dbReference type="InterPro" id="IPR004341">
    <property type="entry name" value="CAT_RNA-bd_dom"/>
</dbReference>
<reference evidence="7 8" key="1">
    <citation type="journal article" date="2019" name="Syst. Appl. Microbiol.">
        <title>Polyphasic characterization of two novel Lactobacillus spp. isolated from blown salami packages: Description of Lactobacillus halodurans sp. nov. and Lactobacillus salsicarnum sp. nov.</title>
        <authorList>
            <person name="Schuster J.A."/>
            <person name="Klingl A."/>
            <person name="Vogel R.F."/>
            <person name="Ehrmann M.A."/>
        </authorList>
    </citation>
    <scope>NUCLEOTIDE SEQUENCE [LARGE SCALE GENOMIC DNA]</scope>
    <source>
        <strain evidence="6 7">TMW 1.1920</strain>
        <strain evidence="5 8">TMW 1.2172</strain>
    </source>
</reference>
<dbReference type="EMBL" id="VDFP01000005">
    <property type="protein sequence ID" value="MQS75499.1"/>
    <property type="molecule type" value="Genomic_DNA"/>
</dbReference>
<evidence type="ECO:0000313" key="7">
    <source>
        <dbReference type="Proteomes" id="UP000371423"/>
    </source>
</evidence>
<evidence type="ECO:0000313" key="6">
    <source>
        <dbReference type="EMBL" id="MQS97453.1"/>
    </source>
</evidence>
<dbReference type="SUPFAM" id="SSF63520">
    <property type="entry name" value="PTS-regulatory domain, PRD"/>
    <property type="match status" value="2"/>
</dbReference>
<dbReference type="InterPro" id="IPR036650">
    <property type="entry name" value="CAT_RNA-bd_dom_sf"/>
</dbReference>